<dbReference type="AlphaFoldDB" id="A0A8E2JVD1"/>
<evidence type="ECO:0000313" key="3">
    <source>
        <dbReference type="Proteomes" id="UP000250140"/>
    </source>
</evidence>
<feature type="region of interest" description="Disordered" evidence="1">
    <location>
        <begin position="129"/>
        <end position="155"/>
    </location>
</feature>
<organism evidence="2 3">
    <name type="scientific">Glonium stellatum</name>
    <dbReference type="NCBI Taxonomy" id="574774"/>
    <lineage>
        <taxon>Eukaryota</taxon>
        <taxon>Fungi</taxon>
        <taxon>Dikarya</taxon>
        <taxon>Ascomycota</taxon>
        <taxon>Pezizomycotina</taxon>
        <taxon>Dothideomycetes</taxon>
        <taxon>Pleosporomycetidae</taxon>
        <taxon>Gloniales</taxon>
        <taxon>Gloniaceae</taxon>
        <taxon>Glonium</taxon>
    </lineage>
</organism>
<keyword evidence="3" id="KW-1185">Reference proteome</keyword>
<evidence type="ECO:0000256" key="1">
    <source>
        <dbReference type="SAM" id="MobiDB-lite"/>
    </source>
</evidence>
<dbReference type="OrthoDB" id="3565018at2759"/>
<gene>
    <name evidence="2" type="ORF">AOQ84DRAFT_362257</name>
</gene>
<feature type="compositionally biased region" description="Polar residues" evidence="1">
    <location>
        <begin position="134"/>
        <end position="153"/>
    </location>
</feature>
<dbReference type="Proteomes" id="UP000250140">
    <property type="component" value="Unassembled WGS sequence"/>
</dbReference>
<sequence length="190" mass="22007">MLLAGGNHFNNIRQLRDDDDTRLKRVCDALKMCMKDYRLRILMEDTNGQQSLWRLDPKPGRIHFLETESPISLRDLLIGSAKMAPREKPPSSAKDWTRRTYHYFTSQIMSQISCDCISQHDLKPQREKLDRLAQGSSMRSPSKTGGTPNNSQDYYWLPEGRKVTLEDAEVRSGLYSNVILPLEKELEYML</sequence>
<dbReference type="EMBL" id="KV749208">
    <property type="protein sequence ID" value="OCL10609.1"/>
    <property type="molecule type" value="Genomic_DNA"/>
</dbReference>
<protein>
    <submittedName>
        <fullName evidence="2">Uncharacterized protein</fullName>
    </submittedName>
</protein>
<name>A0A8E2JVD1_9PEZI</name>
<proteinExistence type="predicted"/>
<evidence type="ECO:0000313" key="2">
    <source>
        <dbReference type="EMBL" id="OCL10609.1"/>
    </source>
</evidence>
<reference evidence="2 3" key="1">
    <citation type="journal article" date="2016" name="Nat. Commun.">
        <title>Ectomycorrhizal ecology is imprinted in the genome of the dominant symbiotic fungus Cenococcum geophilum.</title>
        <authorList>
            <consortium name="DOE Joint Genome Institute"/>
            <person name="Peter M."/>
            <person name="Kohler A."/>
            <person name="Ohm R.A."/>
            <person name="Kuo A."/>
            <person name="Krutzmann J."/>
            <person name="Morin E."/>
            <person name="Arend M."/>
            <person name="Barry K.W."/>
            <person name="Binder M."/>
            <person name="Choi C."/>
            <person name="Clum A."/>
            <person name="Copeland A."/>
            <person name="Grisel N."/>
            <person name="Haridas S."/>
            <person name="Kipfer T."/>
            <person name="LaButti K."/>
            <person name="Lindquist E."/>
            <person name="Lipzen A."/>
            <person name="Maire R."/>
            <person name="Meier B."/>
            <person name="Mihaltcheva S."/>
            <person name="Molinier V."/>
            <person name="Murat C."/>
            <person name="Poggeler S."/>
            <person name="Quandt C.A."/>
            <person name="Sperisen C."/>
            <person name="Tritt A."/>
            <person name="Tisserant E."/>
            <person name="Crous P.W."/>
            <person name="Henrissat B."/>
            <person name="Nehls U."/>
            <person name="Egli S."/>
            <person name="Spatafora J.W."/>
            <person name="Grigoriev I.V."/>
            <person name="Martin F.M."/>
        </authorList>
    </citation>
    <scope>NUCLEOTIDE SEQUENCE [LARGE SCALE GENOMIC DNA]</scope>
    <source>
        <strain evidence="2 3">CBS 207.34</strain>
    </source>
</reference>
<accession>A0A8E2JVD1</accession>